<dbReference type="AlphaFoldDB" id="W9VL17"/>
<proteinExistence type="predicted"/>
<protein>
    <recommendedName>
        <fullName evidence="1">DUF8212 domain-containing protein</fullName>
    </recommendedName>
</protein>
<feature type="non-terminal residue" evidence="2">
    <location>
        <position position="80"/>
    </location>
</feature>
<dbReference type="PANTHER" id="PTHR10622">
    <property type="entry name" value="HET DOMAIN-CONTAINING PROTEIN"/>
    <property type="match status" value="1"/>
</dbReference>
<organism evidence="2 3">
    <name type="scientific">Cladophialophora psammophila CBS 110553</name>
    <dbReference type="NCBI Taxonomy" id="1182543"/>
    <lineage>
        <taxon>Eukaryota</taxon>
        <taxon>Fungi</taxon>
        <taxon>Dikarya</taxon>
        <taxon>Ascomycota</taxon>
        <taxon>Pezizomycotina</taxon>
        <taxon>Eurotiomycetes</taxon>
        <taxon>Chaetothyriomycetidae</taxon>
        <taxon>Chaetothyriales</taxon>
        <taxon>Herpotrichiellaceae</taxon>
        <taxon>Cladophialophora</taxon>
    </lineage>
</organism>
<dbReference type="Proteomes" id="UP000019471">
    <property type="component" value="Unassembled WGS sequence"/>
</dbReference>
<dbReference type="RefSeq" id="XP_007751738.1">
    <property type="nucleotide sequence ID" value="XM_007753548.1"/>
</dbReference>
<dbReference type="HOGENOM" id="CLU_2596476_0_0_1"/>
<dbReference type="EMBL" id="AMGX01000040">
    <property type="protein sequence ID" value="EXJ53730.1"/>
    <property type="molecule type" value="Genomic_DNA"/>
</dbReference>
<feature type="domain" description="DUF8212" evidence="1">
    <location>
        <begin position="58"/>
        <end position="79"/>
    </location>
</feature>
<name>W9VL17_9EURO</name>
<sequence>MTGVQPTALSLGSLHNSSVEQRMAWASNRTTTRKEDIGYCLLGMFDVHIPMLCGEGRKAFIRLQEEMIKRHADHFIFAWT</sequence>
<dbReference type="GeneID" id="19197665"/>
<dbReference type="OrthoDB" id="674604at2759"/>
<accession>W9VL17</accession>
<evidence type="ECO:0000259" key="1">
    <source>
        <dbReference type="Pfam" id="PF26640"/>
    </source>
</evidence>
<keyword evidence="3" id="KW-1185">Reference proteome</keyword>
<evidence type="ECO:0000313" key="2">
    <source>
        <dbReference type="EMBL" id="EXJ53730.1"/>
    </source>
</evidence>
<dbReference type="PANTHER" id="PTHR10622:SF10">
    <property type="entry name" value="HET DOMAIN-CONTAINING PROTEIN"/>
    <property type="match status" value="1"/>
</dbReference>
<comment type="caution">
    <text evidence="2">The sequence shown here is derived from an EMBL/GenBank/DDBJ whole genome shotgun (WGS) entry which is preliminary data.</text>
</comment>
<dbReference type="InterPro" id="IPR058525">
    <property type="entry name" value="DUF8212"/>
</dbReference>
<gene>
    <name evidence="2" type="ORF">A1O5_12979</name>
</gene>
<evidence type="ECO:0000313" key="3">
    <source>
        <dbReference type="Proteomes" id="UP000019471"/>
    </source>
</evidence>
<dbReference type="STRING" id="1182543.W9VL17"/>
<dbReference type="Pfam" id="PF26640">
    <property type="entry name" value="DUF8212"/>
    <property type="match status" value="1"/>
</dbReference>
<reference evidence="2 3" key="1">
    <citation type="submission" date="2013-03" db="EMBL/GenBank/DDBJ databases">
        <title>The Genome Sequence of Cladophialophora psammophila CBS 110553.</title>
        <authorList>
            <consortium name="The Broad Institute Genomics Platform"/>
            <person name="Cuomo C."/>
            <person name="de Hoog S."/>
            <person name="Gorbushina A."/>
            <person name="Walker B."/>
            <person name="Young S.K."/>
            <person name="Zeng Q."/>
            <person name="Gargeya S."/>
            <person name="Fitzgerald M."/>
            <person name="Haas B."/>
            <person name="Abouelleil A."/>
            <person name="Allen A.W."/>
            <person name="Alvarado L."/>
            <person name="Arachchi H.M."/>
            <person name="Berlin A.M."/>
            <person name="Chapman S.B."/>
            <person name="Gainer-Dewar J."/>
            <person name="Goldberg J."/>
            <person name="Griggs A."/>
            <person name="Gujja S."/>
            <person name="Hansen M."/>
            <person name="Howarth C."/>
            <person name="Imamovic A."/>
            <person name="Ireland A."/>
            <person name="Larimer J."/>
            <person name="McCowan C."/>
            <person name="Murphy C."/>
            <person name="Pearson M."/>
            <person name="Poon T.W."/>
            <person name="Priest M."/>
            <person name="Roberts A."/>
            <person name="Saif S."/>
            <person name="Shea T."/>
            <person name="Sisk P."/>
            <person name="Sykes S."/>
            <person name="Wortman J."/>
            <person name="Nusbaum C."/>
            <person name="Birren B."/>
        </authorList>
    </citation>
    <scope>NUCLEOTIDE SEQUENCE [LARGE SCALE GENOMIC DNA]</scope>
    <source>
        <strain evidence="2 3">CBS 110553</strain>
    </source>
</reference>